<dbReference type="Proteomes" id="UP000515977">
    <property type="component" value="Chromosome"/>
</dbReference>
<dbReference type="KEGG" id="tbv:H9L17_15430"/>
<feature type="domain" description="STAS" evidence="1">
    <location>
        <begin position="51"/>
        <end position="172"/>
    </location>
</feature>
<dbReference type="InterPro" id="IPR002645">
    <property type="entry name" value="STAS_dom"/>
</dbReference>
<evidence type="ECO:0000259" key="1">
    <source>
        <dbReference type="PROSITE" id="PS50801"/>
    </source>
</evidence>
<dbReference type="InterPro" id="IPR036890">
    <property type="entry name" value="HATPase_C_sf"/>
</dbReference>
<evidence type="ECO:0000313" key="2">
    <source>
        <dbReference type="EMBL" id="QNN46529.1"/>
    </source>
</evidence>
<evidence type="ECO:0000313" key="3">
    <source>
        <dbReference type="Proteomes" id="UP000515977"/>
    </source>
</evidence>
<accession>A0A7G9QT54</accession>
<dbReference type="InterPro" id="IPR036513">
    <property type="entry name" value="STAS_dom_sf"/>
</dbReference>
<name>A0A7G9QT54_9GAMM</name>
<dbReference type="PROSITE" id="PS50801">
    <property type="entry name" value="STAS"/>
    <property type="match status" value="1"/>
</dbReference>
<protein>
    <recommendedName>
        <fullName evidence="1">STAS domain-containing protein</fullName>
    </recommendedName>
</protein>
<dbReference type="SUPFAM" id="SSF55874">
    <property type="entry name" value="ATPase domain of HSP90 chaperone/DNA topoisomerase II/histidine kinase"/>
    <property type="match status" value="1"/>
</dbReference>
<dbReference type="RefSeq" id="WP_187570293.1">
    <property type="nucleotide sequence ID" value="NZ_CP060711.1"/>
</dbReference>
<keyword evidence="3" id="KW-1185">Reference proteome</keyword>
<proteinExistence type="predicted"/>
<dbReference type="EMBL" id="CP060711">
    <property type="protein sequence ID" value="QNN46529.1"/>
    <property type="molecule type" value="Genomic_DNA"/>
</dbReference>
<organism evidence="2 3">
    <name type="scientific">Thermomonas brevis</name>
    <dbReference type="NCBI Taxonomy" id="215691"/>
    <lineage>
        <taxon>Bacteria</taxon>
        <taxon>Pseudomonadati</taxon>
        <taxon>Pseudomonadota</taxon>
        <taxon>Gammaproteobacteria</taxon>
        <taxon>Lysobacterales</taxon>
        <taxon>Lysobacteraceae</taxon>
        <taxon>Thermomonas</taxon>
    </lineage>
</organism>
<sequence>MSEKRGVKRNARKGRRYYAEKWLEHQPRKNPKFHVKGKSRGKKVIEFPDSLTIESEQDVNVVVSLLGSIREAALKGHFKRIVLDHSGVRVMSPEVALMLVAEIQRCEAYCGTRTVITGTHPREHAVTELLSEIGFYEALSIKEPVLPKAYQSRTYVQVERRNKTLPKVVDSLLECFAKVFEFDDADRKRLHVALIECMDNVFEHAYDPKSHLPHLYKEWWLIGYADHQQSAIGFAFYDQGAGIPATIRKKKSERVLQKLVGWSDGQWIDRAVRRPISRHNSKRRGHGLDKLKRFLDSLGVEGSLRVIANKGDVEFSTSGGNAKVDTIEGGLNGSLIVWTLRGIKTEPVSERSSS</sequence>
<dbReference type="SUPFAM" id="SSF52091">
    <property type="entry name" value="SpoIIaa-like"/>
    <property type="match status" value="1"/>
</dbReference>
<gene>
    <name evidence="2" type="ORF">H9L17_15430</name>
</gene>
<reference evidence="2 3" key="1">
    <citation type="submission" date="2020-08" db="EMBL/GenBank/DDBJ databases">
        <title>Genome sequence of Thermomonas brevis KACC 16975T.</title>
        <authorList>
            <person name="Hyun D.-W."/>
            <person name="Bae J.-W."/>
        </authorList>
    </citation>
    <scope>NUCLEOTIDE SEQUENCE [LARGE SCALE GENOMIC DNA]</scope>
    <source>
        <strain evidence="2 3">KACC 16975</strain>
    </source>
</reference>
<dbReference type="AlphaFoldDB" id="A0A7G9QT54"/>